<reference evidence="2" key="1">
    <citation type="submission" date="2016-10" db="EMBL/GenBank/DDBJ databases">
        <authorList>
            <person name="Varghese N."/>
            <person name="Submissions S."/>
        </authorList>
    </citation>
    <scope>NUCLEOTIDE SEQUENCE [LARGE SCALE GENOMIC DNA]</scope>
    <source>
        <strain evidence="2">DSM 22965</strain>
    </source>
</reference>
<accession>A0A1H1LDV6</accession>
<dbReference type="RefSeq" id="WP_172801962.1">
    <property type="nucleotide sequence ID" value="NZ_LT629734.1"/>
</dbReference>
<protein>
    <recommendedName>
        <fullName evidence="3">N-acetyltransferase domain-containing protein</fullName>
    </recommendedName>
</protein>
<dbReference type="SUPFAM" id="SSF55729">
    <property type="entry name" value="Acyl-CoA N-acyltransferases (Nat)"/>
    <property type="match status" value="1"/>
</dbReference>
<keyword evidence="2" id="KW-1185">Reference proteome</keyword>
<dbReference type="InterPro" id="IPR016181">
    <property type="entry name" value="Acyl_CoA_acyltransferase"/>
</dbReference>
<dbReference type="AlphaFoldDB" id="A0A1H1LDV6"/>
<dbReference type="STRING" id="684552.SAMN04489719_0524"/>
<dbReference type="Gene3D" id="3.40.630.30">
    <property type="match status" value="1"/>
</dbReference>
<sequence>MEVALAPIADADIEAVSRFMHDHHNRRVAPEQWARALRMRWSDAAPHHGFLLRAEGDIVGAYLAYFSEREVDGHAERFCNLGAWCVREEHRAEGLRLAMALVRMRGYHFTDLSPSGSVVALDRAMGFTELDTSASAMPNLPWRTLGVRVTGDPDRIDAALSGAERRVWADHRAAAAARHLIVLSGEEQCYIIFRRDRRKRVRAFASILHVSNPDLFRRAVRDVGAHLLLHHGIAVTLLERRVVGDPPPGTVALPRTRPKMFKSSALASTSIDYLYSELVALEW</sequence>
<gene>
    <name evidence="1" type="ORF">SAMN04489719_0524</name>
</gene>
<evidence type="ECO:0008006" key="3">
    <source>
        <dbReference type="Google" id="ProtNLM"/>
    </source>
</evidence>
<organism evidence="1 2">
    <name type="scientific">Agrococcus carbonis</name>
    <dbReference type="NCBI Taxonomy" id="684552"/>
    <lineage>
        <taxon>Bacteria</taxon>
        <taxon>Bacillati</taxon>
        <taxon>Actinomycetota</taxon>
        <taxon>Actinomycetes</taxon>
        <taxon>Micrococcales</taxon>
        <taxon>Microbacteriaceae</taxon>
        <taxon>Agrococcus</taxon>
    </lineage>
</organism>
<evidence type="ECO:0000313" key="2">
    <source>
        <dbReference type="Proteomes" id="UP000199649"/>
    </source>
</evidence>
<evidence type="ECO:0000313" key="1">
    <source>
        <dbReference type="EMBL" id="SDR72049.1"/>
    </source>
</evidence>
<name>A0A1H1LDV6_9MICO</name>
<proteinExistence type="predicted"/>
<dbReference type="EMBL" id="LT629734">
    <property type="protein sequence ID" value="SDR72049.1"/>
    <property type="molecule type" value="Genomic_DNA"/>
</dbReference>
<dbReference type="Proteomes" id="UP000199649">
    <property type="component" value="Chromosome I"/>
</dbReference>